<accession>A0A0A8YPS3</accession>
<evidence type="ECO:0000313" key="1">
    <source>
        <dbReference type="EMBL" id="JAD28734.1"/>
    </source>
</evidence>
<dbReference type="AlphaFoldDB" id="A0A0A8YPS3"/>
<reference evidence="1" key="1">
    <citation type="submission" date="2014-09" db="EMBL/GenBank/DDBJ databases">
        <authorList>
            <person name="Magalhaes I.L.F."/>
            <person name="Oliveira U."/>
            <person name="Santos F.R."/>
            <person name="Vidigal T.H.D.A."/>
            <person name="Brescovit A.D."/>
            <person name="Santos A.J."/>
        </authorList>
    </citation>
    <scope>NUCLEOTIDE SEQUENCE</scope>
    <source>
        <tissue evidence="1">Shoot tissue taken approximately 20 cm above the soil surface</tissue>
    </source>
</reference>
<proteinExistence type="predicted"/>
<reference evidence="1" key="2">
    <citation type="journal article" date="2015" name="Data Brief">
        <title>Shoot transcriptome of the giant reed, Arundo donax.</title>
        <authorList>
            <person name="Barrero R.A."/>
            <person name="Guerrero F.D."/>
            <person name="Moolhuijzen P."/>
            <person name="Goolsby J.A."/>
            <person name="Tidwell J."/>
            <person name="Bellgard S.E."/>
            <person name="Bellgard M.I."/>
        </authorList>
    </citation>
    <scope>NUCLEOTIDE SEQUENCE</scope>
    <source>
        <tissue evidence="1">Shoot tissue taken approximately 20 cm above the soil surface</tissue>
    </source>
</reference>
<sequence>MFISQVTTNTADSLAWSVILDTNNH</sequence>
<dbReference type="EMBL" id="GBRH01269161">
    <property type="protein sequence ID" value="JAD28734.1"/>
    <property type="molecule type" value="Transcribed_RNA"/>
</dbReference>
<protein>
    <submittedName>
        <fullName evidence="1">Uncharacterized protein</fullName>
    </submittedName>
</protein>
<name>A0A0A8YPS3_ARUDO</name>
<organism evidence="1">
    <name type="scientific">Arundo donax</name>
    <name type="common">Giant reed</name>
    <name type="synonym">Donax arundinaceus</name>
    <dbReference type="NCBI Taxonomy" id="35708"/>
    <lineage>
        <taxon>Eukaryota</taxon>
        <taxon>Viridiplantae</taxon>
        <taxon>Streptophyta</taxon>
        <taxon>Embryophyta</taxon>
        <taxon>Tracheophyta</taxon>
        <taxon>Spermatophyta</taxon>
        <taxon>Magnoliopsida</taxon>
        <taxon>Liliopsida</taxon>
        <taxon>Poales</taxon>
        <taxon>Poaceae</taxon>
        <taxon>PACMAD clade</taxon>
        <taxon>Arundinoideae</taxon>
        <taxon>Arundineae</taxon>
        <taxon>Arundo</taxon>
    </lineage>
</organism>